<dbReference type="SUPFAM" id="SSF52047">
    <property type="entry name" value="RNI-like"/>
    <property type="match status" value="1"/>
</dbReference>
<dbReference type="InterPro" id="IPR007111">
    <property type="entry name" value="NACHT_NTPase"/>
</dbReference>
<evidence type="ECO:0000256" key="12">
    <source>
        <dbReference type="ARBA" id="ARBA00023233"/>
    </source>
</evidence>
<dbReference type="Pfam" id="PF05729">
    <property type="entry name" value="NACHT"/>
    <property type="match status" value="1"/>
</dbReference>
<keyword evidence="3" id="KW-0963">Cytoplasm</keyword>
<dbReference type="Pfam" id="PF17779">
    <property type="entry name" value="WHD_NOD2"/>
    <property type="match status" value="1"/>
</dbReference>
<dbReference type="GO" id="GO:0006954">
    <property type="term" value="P:inflammatory response"/>
    <property type="evidence" value="ECO:0007669"/>
    <property type="project" value="UniProtKB-KW"/>
</dbReference>
<evidence type="ECO:0000313" key="16">
    <source>
        <dbReference type="RefSeq" id="XP_032827965.1"/>
    </source>
</evidence>
<evidence type="ECO:0000256" key="1">
    <source>
        <dbReference type="ARBA" id="ARBA00004110"/>
    </source>
</evidence>
<dbReference type="InterPro" id="IPR027417">
    <property type="entry name" value="P-loop_NTPase"/>
</dbReference>
<proteinExistence type="inferred from homology"/>
<evidence type="ECO:0000256" key="6">
    <source>
        <dbReference type="ARBA" id="ARBA00022741"/>
    </source>
</evidence>
<sequence length="941" mass="102528">MAEGGAAQDRPKASSLLLHRRERLVLAMGPQVEGLLDVLFARDMVSLEERESIVFGRTPYDAARQLLCIVGSKGEEAAAELVGALARAALIQVPPGFELRTDQADADAATGTGIAAAAAAADAADADAAAATLIAAPSPPDGALAAMRLHHLALVDKLDDVDVLAEQLVLDGVLSHEDRDRVTLPQQTRQQNVRKLLNLIHTKGEAAAAAFLRCVDAKAVAEKDYFPSPVEAYKSKLRRHHEDGSQSLQMYSHLGHLALDDIYTETQLHALPTAADEQPLVLTLDTLLQPPPAEAGIGADVGRRPGPPGKDVVLLSGDAGSGKSVLVQKLRREWAKGAAYAEFEFLFSFSCSHLNHVRKEICLRDLLFNNCCCPDTCPDKVFEYVLRRPDRTLLVFDAMDEFRGDMACGGGGGGDVAMCASPEGAAPAFVLVANVLRGNLLRGAKKIVTSRTNSDVKVMLETHVGRNVVASGFSKDAVMAYLSKRRQGEGVASRATEQLLKSDPNIYSLCQIPLYCWIVSQCHGLLRQPQPPQHRSAPAGSPDSSLTITEIYLSMLEVCLSHSQPQQGQEALFGASLPLLRRLGSLAQKALLESETSFSSSRLKEHGLTEEDLAYGFLIKSQSYRGFGTEDVFVFMHVTFQAFFAALLLVLSADRSARDVLGHFPNFSRATPWRRLAPACVVGWQRRKQCRKLTDSEKSNLQLVSQFLSGLLSQRHSATLLKMAGRRSDGALRRKRGALRAHLRRCLRVHLEDLAASVRLTRRDMAGYRGHLTCDFLWVVCCAHEFGEEAVARRLARDVPSFVKLNYALVGPAHCTHLAFVLQHATSAVSAELDNNHIEDLGVRQLLPCLHKLDQLRVSSNRITDDGIRVLVPELIKHNTLKYLGLFKNSLTDVIAPDLAKFIERSSTIEQLKLGGNEFTGGGAVVLADALKRNRSVKIVG</sequence>
<dbReference type="InterPro" id="IPR001611">
    <property type="entry name" value="Leu-rich_rpt"/>
</dbReference>
<feature type="domain" description="NACHT" evidence="14">
    <location>
        <begin position="311"/>
        <end position="454"/>
    </location>
</feature>
<dbReference type="Gene3D" id="1.10.533.10">
    <property type="entry name" value="Death Domain, Fas"/>
    <property type="match status" value="2"/>
</dbReference>
<dbReference type="SMART" id="SM00368">
    <property type="entry name" value="LRR_RI"/>
    <property type="match status" value="2"/>
</dbReference>
<dbReference type="InterPro" id="IPR011029">
    <property type="entry name" value="DEATH-like_dom_sf"/>
</dbReference>
<keyword evidence="7" id="KW-0378">Hydrolase</keyword>
<dbReference type="Pfam" id="PF17776">
    <property type="entry name" value="NLRC4_HD2"/>
    <property type="match status" value="1"/>
</dbReference>
<evidence type="ECO:0000256" key="3">
    <source>
        <dbReference type="ARBA" id="ARBA00022490"/>
    </source>
</evidence>
<dbReference type="PANTHER" id="PTHR45690">
    <property type="entry name" value="NACHT, LRR AND PYD DOMAINS-CONTAINING PROTEIN 12"/>
    <property type="match status" value="1"/>
</dbReference>
<dbReference type="InterPro" id="IPR050637">
    <property type="entry name" value="NLRP_innate_immun_reg"/>
</dbReference>
<dbReference type="SUPFAM" id="SSF52540">
    <property type="entry name" value="P-loop containing nucleoside triphosphate hydrolases"/>
    <property type="match status" value="1"/>
</dbReference>
<dbReference type="PROSITE" id="PS50209">
    <property type="entry name" value="CARD"/>
    <property type="match status" value="2"/>
</dbReference>
<evidence type="ECO:0000313" key="15">
    <source>
        <dbReference type="Proteomes" id="UP001318040"/>
    </source>
</evidence>
<dbReference type="InterPro" id="IPR032675">
    <property type="entry name" value="LRR_dom_sf"/>
</dbReference>
<evidence type="ECO:0000256" key="2">
    <source>
        <dbReference type="ARBA" id="ARBA00008665"/>
    </source>
</evidence>
<dbReference type="PANTHER" id="PTHR45690:SF19">
    <property type="entry name" value="NACHT, LRR AND PYD DOMAINS-CONTAINING PROTEIN 3"/>
    <property type="match status" value="1"/>
</dbReference>
<evidence type="ECO:0000256" key="5">
    <source>
        <dbReference type="ARBA" id="ARBA00022737"/>
    </source>
</evidence>
<keyword evidence="6" id="KW-0547">Nucleotide-binding</keyword>
<keyword evidence="4" id="KW-0399">Innate immunity</keyword>
<evidence type="ECO:0000256" key="8">
    <source>
        <dbReference type="ARBA" id="ARBA00022840"/>
    </source>
</evidence>
<dbReference type="Pfam" id="PF00619">
    <property type="entry name" value="CARD"/>
    <property type="match status" value="2"/>
</dbReference>
<dbReference type="CDD" id="cd01671">
    <property type="entry name" value="CARD"/>
    <property type="match status" value="2"/>
</dbReference>
<dbReference type="Gene3D" id="3.40.50.300">
    <property type="entry name" value="P-loop containing nucleotide triphosphate hydrolases"/>
    <property type="match status" value="1"/>
</dbReference>
<dbReference type="GO" id="GO:0005524">
    <property type="term" value="F:ATP binding"/>
    <property type="evidence" value="ECO:0007669"/>
    <property type="project" value="UniProtKB-KW"/>
</dbReference>
<organism evidence="15 16">
    <name type="scientific">Petromyzon marinus</name>
    <name type="common">Sea lamprey</name>
    <dbReference type="NCBI Taxonomy" id="7757"/>
    <lineage>
        <taxon>Eukaryota</taxon>
        <taxon>Metazoa</taxon>
        <taxon>Chordata</taxon>
        <taxon>Craniata</taxon>
        <taxon>Vertebrata</taxon>
        <taxon>Cyclostomata</taxon>
        <taxon>Hyperoartia</taxon>
        <taxon>Petromyzontiformes</taxon>
        <taxon>Petromyzontidae</taxon>
        <taxon>Petromyzon</taxon>
    </lineage>
</organism>
<keyword evidence="12" id="KW-1271">Inflammasome</keyword>
<dbReference type="Proteomes" id="UP001318040">
    <property type="component" value="Chromosome 47"/>
</dbReference>
<dbReference type="Gene3D" id="3.80.10.10">
    <property type="entry name" value="Ribonuclease Inhibitor"/>
    <property type="match status" value="1"/>
</dbReference>
<evidence type="ECO:0000256" key="9">
    <source>
        <dbReference type="ARBA" id="ARBA00022843"/>
    </source>
</evidence>
<evidence type="ECO:0000256" key="7">
    <source>
        <dbReference type="ARBA" id="ARBA00022801"/>
    </source>
</evidence>
<dbReference type="SUPFAM" id="SSF47986">
    <property type="entry name" value="DEATH domain"/>
    <property type="match status" value="2"/>
</dbReference>
<keyword evidence="15" id="KW-1185">Reference proteome</keyword>
<dbReference type="InterPro" id="IPR001315">
    <property type="entry name" value="CARD"/>
</dbReference>
<dbReference type="AlphaFoldDB" id="A0AAJ7U1F5"/>
<dbReference type="KEGG" id="pmrn:116952588"/>
<evidence type="ECO:0000259" key="13">
    <source>
        <dbReference type="PROSITE" id="PS50209"/>
    </source>
</evidence>
<dbReference type="InterPro" id="IPR041267">
    <property type="entry name" value="NLRP_HD2"/>
</dbReference>
<accession>A0AAJ7U1F5</accession>
<comment type="subcellular location">
    <subcellularLocation>
        <location evidence="1">Inflammasome</location>
    </subcellularLocation>
</comment>
<reference evidence="16" key="1">
    <citation type="submission" date="2025-08" db="UniProtKB">
        <authorList>
            <consortium name="RefSeq"/>
        </authorList>
    </citation>
    <scope>IDENTIFICATION</scope>
    <source>
        <tissue evidence="16">Sperm</tissue>
    </source>
</reference>
<evidence type="ECO:0000256" key="4">
    <source>
        <dbReference type="ARBA" id="ARBA00022588"/>
    </source>
</evidence>
<protein>
    <submittedName>
        <fullName evidence="16">Nucleotide-binding oligomerization domain-containing protein 2-like</fullName>
    </submittedName>
</protein>
<keyword evidence="5" id="KW-0677">Repeat</keyword>
<keyword evidence="8" id="KW-0067">ATP-binding</keyword>
<evidence type="ECO:0000256" key="11">
    <source>
        <dbReference type="ARBA" id="ARBA00023198"/>
    </source>
</evidence>
<keyword evidence="9" id="KW-0832">Ubl conjugation</keyword>
<evidence type="ECO:0000256" key="10">
    <source>
        <dbReference type="ARBA" id="ARBA00022859"/>
    </source>
</evidence>
<feature type="domain" description="CARD" evidence="13">
    <location>
        <begin position="139"/>
        <end position="215"/>
    </location>
</feature>
<dbReference type="RefSeq" id="XP_032827965.1">
    <property type="nucleotide sequence ID" value="XM_032972074.1"/>
</dbReference>
<dbReference type="GO" id="GO:0042981">
    <property type="term" value="P:regulation of apoptotic process"/>
    <property type="evidence" value="ECO:0007669"/>
    <property type="project" value="InterPro"/>
</dbReference>
<dbReference type="GO" id="GO:0061702">
    <property type="term" value="C:canonical inflammasome complex"/>
    <property type="evidence" value="ECO:0007669"/>
    <property type="project" value="UniProtKB-SubCell"/>
</dbReference>
<feature type="domain" description="CARD" evidence="13">
    <location>
        <begin position="9"/>
        <end position="85"/>
    </location>
</feature>
<dbReference type="PROSITE" id="PS50837">
    <property type="entry name" value="NACHT"/>
    <property type="match status" value="1"/>
</dbReference>
<keyword evidence="11" id="KW-0395">Inflammatory response</keyword>
<keyword evidence="10" id="KW-0391">Immunity</keyword>
<gene>
    <name evidence="16" type="primary">LOC116952588</name>
</gene>
<dbReference type="Pfam" id="PF13516">
    <property type="entry name" value="LRR_6"/>
    <property type="match status" value="1"/>
</dbReference>
<comment type="similarity">
    <text evidence="2">Belongs to the NLRP family.</text>
</comment>
<dbReference type="InterPro" id="IPR041075">
    <property type="entry name" value="NOD1/2_WH"/>
</dbReference>
<dbReference type="GO" id="GO:0045087">
    <property type="term" value="P:innate immune response"/>
    <property type="evidence" value="ECO:0007669"/>
    <property type="project" value="UniProtKB-KW"/>
</dbReference>
<evidence type="ECO:0000259" key="14">
    <source>
        <dbReference type="PROSITE" id="PS50837"/>
    </source>
</evidence>
<name>A0AAJ7U1F5_PETMA</name>